<name>A0A140DRV6_9FIRM</name>
<gene>
    <name evidence="2" type="ORF">AALO17_02490</name>
</gene>
<keyword evidence="3" id="KW-1185">Reference proteome</keyword>
<sequence>MTTDRGRFAKKNAKNRRKTSGLSGKRRKNRQDGTELAGMEVTGSLRHRRIWIRRKYRKILRKH</sequence>
<evidence type="ECO:0000256" key="1">
    <source>
        <dbReference type="SAM" id="MobiDB-lite"/>
    </source>
</evidence>
<feature type="compositionally biased region" description="Basic residues" evidence="1">
    <location>
        <begin position="8"/>
        <end position="29"/>
    </location>
</feature>
<proteinExistence type="predicted"/>
<dbReference type="KEGG" id="fro:AALO17_02490"/>
<dbReference type="STRING" id="1702221.AALO17_02490"/>
<evidence type="ECO:0000313" key="2">
    <source>
        <dbReference type="EMBL" id="AMK53383.1"/>
    </source>
</evidence>
<evidence type="ECO:0000313" key="3">
    <source>
        <dbReference type="Proteomes" id="UP000069771"/>
    </source>
</evidence>
<dbReference type="AlphaFoldDB" id="A0A140DRV6"/>
<accession>A0A140DRV6</accession>
<feature type="region of interest" description="Disordered" evidence="1">
    <location>
        <begin position="1"/>
        <end position="38"/>
    </location>
</feature>
<dbReference type="EMBL" id="CP011391">
    <property type="protein sequence ID" value="AMK53383.1"/>
    <property type="molecule type" value="Genomic_DNA"/>
</dbReference>
<dbReference type="Proteomes" id="UP000069771">
    <property type="component" value="Chromosome"/>
</dbReference>
<protein>
    <submittedName>
        <fullName evidence="2">Uncharacterized protein</fullName>
    </submittedName>
</protein>
<reference evidence="2 3" key="1">
    <citation type="journal article" date="2016" name="Gut Pathog.">
        <title>Whole genome sequencing of "Faecalibaculum rodentium" ALO17, isolated from C57BL/6J laboratory mouse feces.</title>
        <authorList>
            <person name="Lim S."/>
            <person name="Chang D.H."/>
            <person name="Ahn S."/>
            <person name="Kim B.C."/>
        </authorList>
    </citation>
    <scope>NUCLEOTIDE SEQUENCE [LARGE SCALE GENOMIC DNA]</scope>
    <source>
        <strain evidence="2 3">Alo17</strain>
    </source>
</reference>
<organism evidence="2 3">
    <name type="scientific">Faecalibaculum rodentium</name>
    <dbReference type="NCBI Taxonomy" id="1702221"/>
    <lineage>
        <taxon>Bacteria</taxon>
        <taxon>Bacillati</taxon>
        <taxon>Bacillota</taxon>
        <taxon>Erysipelotrichia</taxon>
        <taxon>Erysipelotrichales</taxon>
        <taxon>Erysipelotrichaceae</taxon>
        <taxon>Faecalibaculum</taxon>
    </lineage>
</organism>